<evidence type="ECO:0000313" key="5">
    <source>
        <dbReference type="EMBL" id="KAK6353863.1"/>
    </source>
</evidence>
<dbReference type="PANTHER" id="PTHR11360:SF315">
    <property type="entry name" value="TRANSPORTER MCH2-RELATED"/>
    <property type="match status" value="1"/>
</dbReference>
<feature type="transmembrane region" description="Helical" evidence="4">
    <location>
        <begin position="78"/>
        <end position="103"/>
    </location>
</feature>
<comment type="subcellular location">
    <subcellularLocation>
        <location evidence="1">Membrane</location>
        <topology evidence="1">Multi-pass membrane protein</topology>
    </subcellularLocation>
</comment>
<evidence type="ECO:0000313" key="6">
    <source>
        <dbReference type="Proteomes" id="UP001373714"/>
    </source>
</evidence>
<reference evidence="5 6" key="1">
    <citation type="submission" date="2019-10" db="EMBL/GenBank/DDBJ databases">
        <authorList>
            <person name="Palmer J.M."/>
        </authorList>
    </citation>
    <scope>NUCLEOTIDE SEQUENCE [LARGE SCALE GENOMIC DNA]</scope>
    <source>
        <strain evidence="5 6">TWF730</strain>
    </source>
</reference>
<feature type="transmembrane region" description="Helical" evidence="4">
    <location>
        <begin position="283"/>
        <end position="306"/>
    </location>
</feature>
<feature type="transmembrane region" description="Helical" evidence="4">
    <location>
        <begin position="210"/>
        <end position="229"/>
    </location>
</feature>
<dbReference type="EMBL" id="JAVHNS010000005">
    <property type="protein sequence ID" value="KAK6353863.1"/>
    <property type="molecule type" value="Genomic_DNA"/>
</dbReference>
<dbReference type="Pfam" id="PF07690">
    <property type="entry name" value="MFS_1"/>
    <property type="match status" value="1"/>
</dbReference>
<keyword evidence="4" id="KW-1133">Transmembrane helix</keyword>
<dbReference type="PANTHER" id="PTHR11360">
    <property type="entry name" value="MONOCARBOXYLATE TRANSPORTER"/>
    <property type="match status" value="1"/>
</dbReference>
<dbReference type="Proteomes" id="UP001373714">
    <property type="component" value="Unassembled WGS sequence"/>
</dbReference>
<keyword evidence="4" id="KW-0472">Membrane</keyword>
<feature type="transmembrane region" description="Helical" evidence="4">
    <location>
        <begin position="241"/>
        <end position="262"/>
    </location>
</feature>
<comment type="caution">
    <text evidence="5">The sequence shown here is derived from an EMBL/GenBank/DDBJ whole genome shotgun (WGS) entry which is preliminary data.</text>
</comment>
<feature type="transmembrane region" description="Helical" evidence="4">
    <location>
        <begin position="350"/>
        <end position="369"/>
    </location>
</feature>
<comment type="similarity">
    <text evidence="2">Belongs to the major facilitator superfamily. Monocarboxylate porter (TC 2.A.1.13) family.</text>
</comment>
<dbReference type="GO" id="GO:0016020">
    <property type="term" value="C:membrane"/>
    <property type="evidence" value="ECO:0007669"/>
    <property type="project" value="UniProtKB-SubCell"/>
</dbReference>
<protein>
    <submittedName>
        <fullName evidence="5">Uncharacterized protein</fullName>
    </submittedName>
</protein>
<feature type="compositionally biased region" description="Basic and acidic residues" evidence="3">
    <location>
        <begin position="39"/>
        <end position="50"/>
    </location>
</feature>
<feature type="transmembrane region" description="Helical" evidence="4">
    <location>
        <begin position="123"/>
        <end position="145"/>
    </location>
</feature>
<dbReference type="CDD" id="cd17352">
    <property type="entry name" value="MFS_MCT_SLC16"/>
    <property type="match status" value="1"/>
</dbReference>
<gene>
    <name evidence="5" type="ORF">TWF730_008285</name>
</gene>
<evidence type="ECO:0000256" key="4">
    <source>
        <dbReference type="SAM" id="Phobius"/>
    </source>
</evidence>
<feature type="transmembrane region" description="Helical" evidence="4">
    <location>
        <begin position="152"/>
        <end position="172"/>
    </location>
</feature>
<feature type="transmembrane region" description="Helical" evidence="4">
    <location>
        <begin position="449"/>
        <end position="466"/>
    </location>
</feature>
<feature type="region of interest" description="Disordered" evidence="3">
    <location>
        <begin position="1"/>
        <end position="56"/>
    </location>
</feature>
<proteinExistence type="inferred from homology"/>
<accession>A0AAV9V5R6</accession>
<evidence type="ECO:0000256" key="2">
    <source>
        <dbReference type="ARBA" id="ARBA00006727"/>
    </source>
</evidence>
<dbReference type="Gene3D" id="1.20.1250.20">
    <property type="entry name" value="MFS general substrate transporter like domains"/>
    <property type="match status" value="2"/>
</dbReference>
<evidence type="ECO:0000256" key="1">
    <source>
        <dbReference type="ARBA" id="ARBA00004141"/>
    </source>
</evidence>
<organism evidence="5 6">
    <name type="scientific">Orbilia blumenaviensis</name>
    <dbReference type="NCBI Taxonomy" id="1796055"/>
    <lineage>
        <taxon>Eukaryota</taxon>
        <taxon>Fungi</taxon>
        <taxon>Dikarya</taxon>
        <taxon>Ascomycota</taxon>
        <taxon>Pezizomycotina</taxon>
        <taxon>Orbiliomycetes</taxon>
        <taxon>Orbiliales</taxon>
        <taxon>Orbiliaceae</taxon>
        <taxon>Orbilia</taxon>
    </lineage>
</organism>
<dbReference type="InterPro" id="IPR036259">
    <property type="entry name" value="MFS_trans_sf"/>
</dbReference>
<name>A0AAV9V5R6_9PEZI</name>
<feature type="transmembrane region" description="Helical" evidence="4">
    <location>
        <begin position="375"/>
        <end position="397"/>
    </location>
</feature>
<evidence type="ECO:0000256" key="3">
    <source>
        <dbReference type="SAM" id="MobiDB-lite"/>
    </source>
</evidence>
<sequence>MDMKIGLSRPTADYEEKKGEKGFESGAEYGASTVANSERSNEGVSKEIRTSGDGPDDGEIVEVAGVVIDESAPPDGGYGWVCVMCNFFINACTWGINSAYGVYLSYYLTHDPPLFKEATAFDYAFVGGLTAGWGMLISPLANLLTRKFSSKVALLIGAVLQAASLIAASFAYKVWHLYLAQGCLFGIGMGMLFVASVGILPQWFDKRRSVANGISAAGSGIGGLAFSLGTNTMLQRLGLAWTFRITAIVAFVVNVTCSLFLKDRNKKINPEIKMFDLTILKRIEFLYVVGWGAFSMLGYVVILFSLPNYGVSVGLTQSQGSIMGAMLNLGMAIGRPLVGLYSDSWGRINIAGSLTFICALTVFIIWINAKSFGVLIFFALINGAICGTFWTTVPPVTAEVVSLKQLPSALNLIWLFMIAPLTFSEIIGLELRRHFWVNGIEKSDYLHPQVFAGLMYLVAAVMMLLLRGWKIAHEDEAAGEDTGPDQKFGKGRNKWIRWAKV</sequence>
<dbReference type="InterPro" id="IPR011701">
    <property type="entry name" value="MFS"/>
</dbReference>
<dbReference type="AlphaFoldDB" id="A0AAV9V5R6"/>
<feature type="transmembrane region" description="Helical" evidence="4">
    <location>
        <begin position="409"/>
        <end position="429"/>
    </location>
</feature>
<dbReference type="InterPro" id="IPR050327">
    <property type="entry name" value="Proton-linked_MCT"/>
</dbReference>
<dbReference type="SUPFAM" id="SSF103473">
    <property type="entry name" value="MFS general substrate transporter"/>
    <property type="match status" value="1"/>
</dbReference>
<keyword evidence="6" id="KW-1185">Reference proteome</keyword>
<feature type="compositionally biased region" description="Basic and acidic residues" evidence="3">
    <location>
        <begin position="12"/>
        <end position="23"/>
    </location>
</feature>
<dbReference type="GO" id="GO:0022857">
    <property type="term" value="F:transmembrane transporter activity"/>
    <property type="evidence" value="ECO:0007669"/>
    <property type="project" value="InterPro"/>
</dbReference>
<keyword evidence="4" id="KW-0812">Transmembrane</keyword>
<feature type="transmembrane region" description="Helical" evidence="4">
    <location>
        <begin position="178"/>
        <end position="198"/>
    </location>
</feature>